<proteinExistence type="predicted"/>
<accession>A0A316HWW0</accession>
<evidence type="ECO:0000313" key="1">
    <source>
        <dbReference type="EMBL" id="PWK79472.1"/>
    </source>
</evidence>
<evidence type="ECO:0000313" key="2">
    <source>
        <dbReference type="Proteomes" id="UP000245812"/>
    </source>
</evidence>
<dbReference type="EMBL" id="QGHC01000036">
    <property type="protein sequence ID" value="PWK79472.1"/>
    <property type="molecule type" value="Genomic_DNA"/>
</dbReference>
<dbReference type="Proteomes" id="UP000245812">
    <property type="component" value="Unassembled WGS sequence"/>
</dbReference>
<gene>
    <name evidence="1" type="ORF">C7456_1362</name>
</gene>
<comment type="caution">
    <text evidence="1">The sequence shown here is derived from an EMBL/GenBank/DDBJ whole genome shotgun (WGS) entry which is preliminary data.</text>
</comment>
<keyword evidence="2" id="KW-1185">Reference proteome</keyword>
<dbReference type="InterPro" id="IPR013783">
    <property type="entry name" value="Ig-like_fold"/>
</dbReference>
<reference evidence="1 2" key="1">
    <citation type="submission" date="2018-05" db="EMBL/GenBank/DDBJ databases">
        <title>Genomic Encyclopedia of Type Strains, Phase IV (KMG-IV): sequencing the most valuable type-strain genomes for metagenomic binning, comparative biology and taxonomic classification.</title>
        <authorList>
            <person name="Goeker M."/>
        </authorList>
    </citation>
    <scope>NUCLEOTIDE SEQUENCE [LARGE SCALE GENOMIC DNA]</scope>
    <source>
        <strain evidence="1 2">DSM 14263</strain>
    </source>
</reference>
<protein>
    <submittedName>
        <fullName evidence="1">Uncharacterized protein</fullName>
    </submittedName>
</protein>
<sequence>MAYATSYQLEQDDPQNGANIVYNGSGTSWTQFVVANGTVTYRVKACGSAGCSTFSAASNGVQLESGAGGF</sequence>
<name>A0A316HWW0_9GAMM</name>
<dbReference type="AlphaFoldDB" id="A0A316HWW0"/>
<organism evidence="1 2">
    <name type="scientific">Fulvimonas soli</name>
    <dbReference type="NCBI Taxonomy" id="155197"/>
    <lineage>
        <taxon>Bacteria</taxon>
        <taxon>Pseudomonadati</taxon>
        <taxon>Pseudomonadota</taxon>
        <taxon>Gammaproteobacteria</taxon>
        <taxon>Lysobacterales</taxon>
        <taxon>Rhodanobacteraceae</taxon>
        <taxon>Fulvimonas</taxon>
    </lineage>
</organism>
<dbReference type="Gene3D" id="2.60.40.10">
    <property type="entry name" value="Immunoglobulins"/>
    <property type="match status" value="1"/>
</dbReference>